<evidence type="ECO:0000259" key="14">
    <source>
        <dbReference type="SMART" id="SM00835"/>
    </source>
</evidence>
<dbReference type="GO" id="GO:0030145">
    <property type="term" value="F:manganese ion binding"/>
    <property type="evidence" value="ECO:0007669"/>
    <property type="project" value="UniProtKB-UniRule"/>
</dbReference>
<feature type="domain" description="Cupin type-1" evidence="14">
    <location>
        <begin position="37"/>
        <end position="159"/>
    </location>
</feature>
<dbReference type="Proteomes" id="UP000593562">
    <property type="component" value="Unassembled WGS sequence"/>
</dbReference>
<keyword evidence="5 10" id="KW-0479">Metal-binding</keyword>
<evidence type="ECO:0000256" key="12">
    <source>
        <dbReference type="RuleBase" id="RU366015"/>
    </source>
</evidence>
<dbReference type="AlphaFoldDB" id="A0A7J7CA78"/>
<feature type="binding site" evidence="10">
    <location>
        <position position="78"/>
    </location>
    <ligand>
        <name>oxalate</name>
        <dbReference type="ChEBI" id="CHEBI:30623"/>
    </ligand>
</feature>
<dbReference type="Gene3D" id="2.60.120.10">
    <property type="entry name" value="Jelly Rolls"/>
    <property type="match status" value="1"/>
</dbReference>
<comment type="caution">
    <text evidence="15">The sequence shown here is derived from an EMBL/GenBank/DDBJ whole genome shotgun (WGS) entry which is preliminary data.</text>
</comment>
<sequence length="193" mass="21163">MEAKETIFINGYPCKSPSNISASDFKTTQVNHPGDTDNFFRSSMNIVTAADFPGLNTLGLSVSRIDLDVDGLILLHSHPRASEVLFVFKGVITAGFLDTQNQLFQRNLQEGDVFVFPQGLLHFCLNAGYEPAVTFSVFNSQNPGLVSIAGAMFEPEEHDIKKMIKRITSLSASKTDRGGDVTQDTIPDFNSEL</sequence>
<evidence type="ECO:0000256" key="8">
    <source>
        <dbReference type="ARBA" id="ARBA00023180"/>
    </source>
</evidence>
<proteinExistence type="inferred from homology"/>
<reference evidence="15 16" key="1">
    <citation type="journal article" date="2020" name="Nat. Commun.">
        <title>Genome of Tripterygium wilfordii and identification of cytochrome P450 involved in triptolide biosynthesis.</title>
        <authorList>
            <person name="Tu L."/>
            <person name="Su P."/>
            <person name="Zhang Z."/>
            <person name="Gao L."/>
            <person name="Wang J."/>
            <person name="Hu T."/>
            <person name="Zhou J."/>
            <person name="Zhang Y."/>
            <person name="Zhao Y."/>
            <person name="Liu Y."/>
            <person name="Song Y."/>
            <person name="Tong Y."/>
            <person name="Lu Y."/>
            <person name="Yang J."/>
            <person name="Xu C."/>
            <person name="Jia M."/>
            <person name="Peters R.J."/>
            <person name="Huang L."/>
            <person name="Gao W."/>
        </authorList>
    </citation>
    <scope>NUCLEOTIDE SEQUENCE [LARGE SCALE GENOMIC DNA]</scope>
    <source>
        <strain evidence="16">cv. XIE 37</strain>
        <tissue evidence="15">Leaf</tissue>
    </source>
</reference>
<dbReference type="SMART" id="SM00835">
    <property type="entry name" value="Cupin_1"/>
    <property type="match status" value="1"/>
</dbReference>
<evidence type="ECO:0000256" key="6">
    <source>
        <dbReference type="ARBA" id="ARBA00022729"/>
    </source>
</evidence>
<evidence type="ECO:0000256" key="7">
    <source>
        <dbReference type="ARBA" id="ARBA00023157"/>
    </source>
</evidence>
<dbReference type="GO" id="GO:0010497">
    <property type="term" value="P:plasmodesmata-mediated intercellular transport"/>
    <property type="evidence" value="ECO:0007669"/>
    <property type="project" value="UniProtKB-ARBA"/>
</dbReference>
<comment type="subcellular location">
    <subcellularLocation>
        <location evidence="1 12">Secreted</location>
        <location evidence="1 12">Extracellular space</location>
        <location evidence="1 12">Apoplast</location>
    </subcellularLocation>
</comment>
<keyword evidence="4 12" id="KW-0964">Secreted</keyword>
<organism evidence="15 16">
    <name type="scientific">Tripterygium wilfordii</name>
    <name type="common">Thunder God vine</name>
    <dbReference type="NCBI Taxonomy" id="458696"/>
    <lineage>
        <taxon>Eukaryota</taxon>
        <taxon>Viridiplantae</taxon>
        <taxon>Streptophyta</taxon>
        <taxon>Embryophyta</taxon>
        <taxon>Tracheophyta</taxon>
        <taxon>Spermatophyta</taxon>
        <taxon>Magnoliopsida</taxon>
        <taxon>eudicotyledons</taxon>
        <taxon>Gunneridae</taxon>
        <taxon>Pentapetalae</taxon>
        <taxon>rosids</taxon>
        <taxon>fabids</taxon>
        <taxon>Celastrales</taxon>
        <taxon>Celastraceae</taxon>
        <taxon>Tripterygium</taxon>
    </lineage>
</organism>
<name>A0A7J7CA78_TRIWF</name>
<dbReference type="InterPro" id="IPR014710">
    <property type="entry name" value="RmlC-like_jellyroll"/>
</dbReference>
<keyword evidence="8" id="KW-0325">Glycoprotein</keyword>
<dbReference type="FunFam" id="2.60.120.10:FF:000025">
    <property type="entry name" value="germin-like protein subfamily 2 member 1"/>
    <property type="match status" value="1"/>
</dbReference>
<evidence type="ECO:0000256" key="2">
    <source>
        <dbReference type="ARBA" id="ARBA00007456"/>
    </source>
</evidence>
<dbReference type="PROSITE" id="PS00725">
    <property type="entry name" value="GERMIN"/>
    <property type="match status" value="1"/>
</dbReference>
<feature type="binding site" evidence="11">
    <location>
        <position position="76"/>
    </location>
    <ligand>
        <name>Mn(2+)</name>
        <dbReference type="ChEBI" id="CHEBI:29035"/>
    </ligand>
</feature>
<evidence type="ECO:0000256" key="9">
    <source>
        <dbReference type="ARBA" id="ARBA00023211"/>
    </source>
</evidence>
<dbReference type="EMBL" id="JAAARO010000019">
    <property type="protein sequence ID" value="KAF5731019.1"/>
    <property type="molecule type" value="Genomic_DNA"/>
</dbReference>
<keyword evidence="16" id="KW-1185">Reference proteome</keyword>
<evidence type="ECO:0000313" key="16">
    <source>
        <dbReference type="Proteomes" id="UP000593562"/>
    </source>
</evidence>
<dbReference type="InParanoid" id="A0A7J7CA78"/>
<dbReference type="FunCoup" id="A0A7J7CA78">
    <property type="interactions" value="25"/>
</dbReference>
<gene>
    <name evidence="15" type="ORF">HS088_TW19G00622</name>
</gene>
<feature type="binding site" evidence="11">
    <location>
        <position position="83"/>
    </location>
    <ligand>
        <name>Mn(2+)</name>
        <dbReference type="ChEBI" id="CHEBI:29035"/>
    </ligand>
</feature>
<keyword evidence="3 12" id="KW-0052">Apoplast</keyword>
<dbReference type="CDD" id="cd02241">
    <property type="entry name" value="cupin_OxOx"/>
    <property type="match status" value="1"/>
</dbReference>
<feature type="binding site" evidence="11">
    <location>
        <position position="122"/>
    </location>
    <ligand>
        <name>Mn(2+)</name>
        <dbReference type="ChEBI" id="CHEBI:29035"/>
    </ligand>
</feature>
<evidence type="ECO:0000256" key="5">
    <source>
        <dbReference type="ARBA" id="ARBA00022723"/>
    </source>
</evidence>
<dbReference type="InterPro" id="IPR011051">
    <property type="entry name" value="RmlC_Cupin_sf"/>
</dbReference>
<accession>A0A7J7CA78</accession>
<feature type="binding site" evidence="11">
    <location>
        <position position="78"/>
    </location>
    <ligand>
        <name>Mn(2+)</name>
        <dbReference type="ChEBI" id="CHEBI:29035"/>
    </ligand>
</feature>
<keyword evidence="9 10" id="KW-0464">Manganese</keyword>
<dbReference type="Pfam" id="PF00190">
    <property type="entry name" value="Cupin_1"/>
    <property type="match status" value="1"/>
</dbReference>
<evidence type="ECO:0000256" key="10">
    <source>
        <dbReference type="PIRSR" id="PIRSR601929-1"/>
    </source>
</evidence>
<dbReference type="PANTHER" id="PTHR31238">
    <property type="entry name" value="GERMIN-LIKE PROTEIN SUBFAMILY 3 MEMBER 3"/>
    <property type="match status" value="1"/>
</dbReference>
<comment type="similarity">
    <text evidence="2 12">Belongs to the germin family.</text>
</comment>
<keyword evidence="7" id="KW-1015">Disulfide bond</keyword>
<evidence type="ECO:0000313" key="15">
    <source>
        <dbReference type="EMBL" id="KAF5731019.1"/>
    </source>
</evidence>
<keyword evidence="6" id="KW-0732">Signal</keyword>
<evidence type="ECO:0000256" key="4">
    <source>
        <dbReference type="ARBA" id="ARBA00022525"/>
    </source>
</evidence>
<dbReference type="SUPFAM" id="SSF51182">
    <property type="entry name" value="RmlC-like cupins"/>
    <property type="match status" value="1"/>
</dbReference>
<evidence type="ECO:0000256" key="13">
    <source>
        <dbReference type="SAM" id="MobiDB-lite"/>
    </source>
</evidence>
<feature type="region of interest" description="Disordered" evidence="13">
    <location>
        <begin position="174"/>
        <end position="193"/>
    </location>
</feature>
<dbReference type="GO" id="GO:0009506">
    <property type="term" value="C:plasmodesma"/>
    <property type="evidence" value="ECO:0007669"/>
    <property type="project" value="UniProtKB-ARBA"/>
</dbReference>
<dbReference type="InterPro" id="IPR006045">
    <property type="entry name" value="Cupin_1"/>
</dbReference>
<dbReference type="GO" id="GO:2000280">
    <property type="term" value="P:regulation of root development"/>
    <property type="evidence" value="ECO:0007669"/>
    <property type="project" value="UniProtKB-ARBA"/>
</dbReference>
<evidence type="ECO:0000256" key="1">
    <source>
        <dbReference type="ARBA" id="ARBA00004271"/>
    </source>
</evidence>
<protein>
    <recommendedName>
        <fullName evidence="12">Germin-like protein</fullName>
    </recommendedName>
</protein>
<evidence type="ECO:0000256" key="3">
    <source>
        <dbReference type="ARBA" id="ARBA00022523"/>
    </source>
</evidence>
<dbReference type="InterPro" id="IPR001929">
    <property type="entry name" value="Germin"/>
</dbReference>
<feature type="binding site" evidence="10">
    <location>
        <position position="83"/>
    </location>
    <ligand>
        <name>oxalate</name>
        <dbReference type="ChEBI" id="CHEBI:30623"/>
    </ligand>
</feature>
<dbReference type="PRINTS" id="PR00325">
    <property type="entry name" value="GERMIN"/>
</dbReference>
<dbReference type="GO" id="GO:0048046">
    <property type="term" value="C:apoplast"/>
    <property type="evidence" value="ECO:0007669"/>
    <property type="project" value="UniProtKB-SubCell"/>
</dbReference>
<dbReference type="InterPro" id="IPR019780">
    <property type="entry name" value="Germin_Mn-BS"/>
</dbReference>
<evidence type="ECO:0000256" key="11">
    <source>
        <dbReference type="PIRSR" id="PIRSR601929-2"/>
    </source>
</evidence>